<comment type="caution">
    <text evidence="2">The sequence shown here is derived from an EMBL/GenBank/DDBJ whole genome shotgun (WGS) entry which is preliminary data.</text>
</comment>
<dbReference type="OrthoDB" id="8404831at2"/>
<evidence type="ECO:0000313" key="3">
    <source>
        <dbReference type="Proteomes" id="UP000245252"/>
    </source>
</evidence>
<proteinExistence type="predicted"/>
<reference evidence="2 3" key="1">
    <citation type="submission" date="2018-05" db="EMBL/GenBank/DDBJ databases">
        <title>The draft genome of strain NS-104.</title>
        <authorList>
            <person name="Hang P."/>
            <person name="Jiang J."/>
        </authorList>
    </citation>
    <scope>NUCLEOTIDE SEQUENCE [LARGE SCALE GENOMIC DNA]</scope>
    <source>
        <strain evidence="2 3">NS-104</strain>
    </source>
</reference>
<evidence type="ECO:0000313" key="2">
    <source>
        <dbReference type="EMBL" id="PWE56219.1"/>
    </source>
</evidence>
<feature type="compositionally biased region" description="Low complexity" evidence="1">
    <location>
        <begin position="7"/>
        <end position="22"/>
    </location>
</feature>
<organism evidence="2 3">
    <name type="scientific">Metarhizobium album</name>
    <dbReference type="NCBI Taxonomy" id="2182425"/>
    <lineage>
        <taxon>Bacteria</taxon>
        <taxon>Pseudomonadati</taxon>
        <taxon>Pseudomonadota</taxon>
        <taxon>Alphaproteobacteria</taxon>
        <taxon>Hyphomicrobiales</taxon>
        <taxon>Rhizobiaceae</taxon>
        <taxon>Metarhizobium</taxon>
    </lineage>
</organism>
<dbReference type="AlphaFoldDB" id="A0A2U2DSN4"/>
<dbReference type="EMBL" id="QFBC01000004">
    <property type="protein sequence ID" value="PWE56219.1"/>
    <property type="molecule type" value="Genomic_DNA"/>
</dbReference>
<feature type="compositionally biased region" description="Basic and acidic residues" evidence="1">
    <location>
        <begin position="463"/>
        <end position="472"/>
    </location>
</feature>
<accession>A0A2U2DSN4</accession>
<evidence type="ECO:0000256" key="1">
    <source>
        <dbReference type="SAM" id="MobiDB-lite"/>
    </source>
</evidence>
<gene>
    <name evidence="2" type="ORF">DEM27_12385</name>
</gene>
<feature type="region of interest" description="Disordered" evidence="1">
    <location>
        <begin position="167"/>
        <end position="237"/>
    </location>
</feature>
<protein>
    <submittedName>
        <fullName evidence="2">Uncharacterized protein</fullName>
    </submittedName>
</protein>
<keyword evidence="3" id="KW-1185">Reference proteome</keyword>
<feature type="compositionally biased region" description="Basic and acidic residues" evidence="1">
    <location>
        <begin position="537"/>
        <end position="556"/>
    </location>
</feature>
<feature type="region of interest" description="Disordered" evidence="1">
    <location>
        <begin position="332"/>
        <end position="368"/>
    </location>
</feature>
<dbReference type="Proteomes" id="UP000245252">
    <property type="component" value="Unassembled WGS sequence"/>
</dbReference>
<sequence length="585" mass="63621">MLPPLRSSSSSNSQYQNQASLNTSGQAVSVSTYKVHFAGGDRDPNSNAAGKLSVLLLAGRDRMTDHLAMLADIVGETIDMPRKDGESSVDYIQRLSEAIRRLTPAQRMEVERQLNQAIQGLKLRFLLAAFQNPTGPEAARIAAYLETARNVERDLAAKSVVTSYRQHEEAEIPRAQQPDAAIAQPARDSAATPTPAAAADTADTGETATDHQTTTSQASAAEAPTEETQEGETSMRREFPEQYLLEAEPETQATPFSELSDKTPDARSLQDMLKKAFQQGESSDDAIQAKATAQLREEASRAALLDIASGFEAIQEELTEFDFDAQASLPTRAETSAKRNADNRPQQTFEQAEPQEANRGQTAARQQTTAVNAATLRNIFTPNPIREGDYHPTLYVLKGWTELATPEGQLPLDEMTAPLSLSESEIEMAAIRFSSSAAKAPVGGTAEPPIPSLAVSETEADAEATRAERHATATDGAAAKTAPTLIEKQVLMQLALAARDGIPYPLVGYPSAQELLADDTEEARRREDDENAEDDEDRRNDEERQAGQDDEQLSHEETDDLSPLADNDDDAERAHDLYQRMAGWS</sequence>
<feature type="compositionally biased region" description="Low complexity" evidence="1">
    <location>
        <begin position="173"/>
        <end position="223"/>
    </location>
</feature>
<feature type="region of interest" description="Disordered" evidence="1">
    <location>
        <begin position="1"/>
        <end position="22"/>
    </location>
</feature>
<name>A0A2U2DSN4_9HYPH</name>
<feature type="region of interest" description="Disordered" evidence="1">
    <location>
        <begin position="515"/>
        <end position="585"/>
    </location>
</feature>
<feature type="compositionally biased region" description="Polar residues" evidence="1">
    <location>
        <begin position="358"/>
        <end position="368"/>
    </location>
</feature>
<feature type="region of interest" description="Disordered" evidence="1">
    <location>
        <begin position="459"/>
        <end position="478"/>
    </location>
</feature>
<dbReference type="RefSeq" id="WP_109458539.1">
    <property type="nucleotide sequence ID" value="NZ_QFBC01000004.1"/>
</dbReference>